<feature type="compositionally biased region" description="Polar residues" evidence="1">
    <location>
        <begin position="268"/>
        <end position="282"/>
    </location>
</feature>
<accession>A0A222G6W4</accession>
<dbReference type="PANTHER" id="PTHR34219:SF3">
    <property type="entry name" value="BLL7967 PROTEIN"/>
    <property type="match status" value="1"/>
</dbReference>
<feature type="transmembrane region" description="Helical" evidence="2">
    <location>
        <begin position="36"/>
        <end position="57"/>
    </location>
</feature>
<dbReference type="Pfam" id="PF03929">
    <property type="entry name" value="PepSY_TM"/>
    <property type="match status" value="1"/>
</dbReference>
<protein>
    <recommendedName>
        <fullName evidence="5">PepSY domain-containing protein</fullName>
    </recommendedName>
</protein>
<sequence length="282" mass="32550">MFILENRTIISKNASTRIKRKKPFKLFNLSHKLHKWLMLFIGAQFIIWSVTGAYMVFFDIDYIHGDSLVITHQSKIKPENLTFDSQQLFQQYPRAQNLSVGVLIDREVYRFKIAKQQFIVDARSGEVLSPLNKTTAIALAKHLYSGDDDVINAELISSTPPFALSARHLPVWQVDFDHFSSPTLYISANNGKVVNKRHQFWYLFDWMFRFHIMDYGDDEDASNWLLFFIASFALFAALSGLVLTYFKVIKPIINSGKKRGSKRRNSAKKPQQNTQLSDGEKS</sequence>
<dbReference type="EMBL" id="CP020465">
    <property type="protein sequence ID" value="ASP47637.1"/>
    <property type="molecule type" value="Genomic_DNA"/>
</dbReference>
<evidence type="ECO:0000313" key="4">
    <source>
        <dbReference type="Proteomes" id="UP000202259"/>
    </source>
</evidence>
<dbReference type="Proteomes" id="UP000202259">
    <property type="component" value="Chromosome"/>
</dbReference>
<dbReference type="PANTHER" id="PTHR34219">
    <property type="entry name" value="IRON-REGULATED INNER MEMBRANE PROTEIN-RELATED"/>
    <property type="match status" value="1"/>
</dbReference>
<dbReference type="AlphaFoldDB" id="A0A222G6W4"/>
<evidence type="ECO:0000256" key="1">
    <source>
        <dbReference type="SAM" id="MobiDB-lite"/>
    </source>
</evidence>
<dbReference type="InterPro" id="IPR005625">
    <property type="entry name" value="PepSY-ass_TM"/>
</dbReference>
<evidence type="ECO:0008006" key="5">
    <source>
        <dbReference type="Google" id="ProtNLM"/>
    </source>
</evidence>
<feature type="transmembrane region" description="Helical" evidence="2">
    <location>
        <begin position="224"/>
        <end position="249"/>
    </location>
</feature>
<dbReference type="OrthoDB" id="9806195at2"/>
<keyword evidence="4" id="KW-1185">Reference proteome</keyword>
<proteinExistence type="predicted"/>
<dbReference type="KEGG" id="cber:B5D82_07650"/>
<evidence type="ECO:0000313" key="3">
    <source>
        <dbReference type="EMBL" id="ASP47637.1"/>
    </source>
</evidence>
<keyword evidence="2" id="KW-0472">Membrane</keyword>
<feature type="compositionally biased region" description="Basic residues" evidence="1">
    <location>
        <begin position="256"/>
        <end position="267"/>
    </location>
</feature>
<name>A0A222G6W4_9GAMM</name>
<feature type="region of interest" description="Disordered" evidence="1">
    <location>
        <begin position="256"/>
        <end position="282"/>
    </location>
</feature>
<organism evidence="3 4">
    <name type="scientific">Cognaticolwellia beringensis</name>
    <dbReference type="NCBI Taxonomy" id="1967665"/>
    <lineage>
        <taxon>Bacteria</taxon>
        <taxon>Pseudomonadati</taxon>
        <taxon>Pseudomonadota</taxon>
        <taxon>Gammaproteobacteria</taxon>
        <taxon>Alteromonadales</taxon>
        <taxon>Colwelliaceae</taxon>
        <taxon>Cognaticolwellia</taxon>
    </lineage>
</organism>
<keyword evidence="2" id="KW-0812">Transmembrane</keyword>
<gene>
    <name evidence="3" type="ORF">B5D82_07650</name>
</gene>
<evidence type="ECO:0000256" key="2">
    <source>
        <dbReference type="SAM" id="Phobius"/>
    </source>
</evidence>
<keyword evidence="2" id="KW-1133">Transmembrane helix</keyword>
<reference evidence="3 4" key="1">
    <citation type="submission" date="2017-08" db="EMBL/GenBank/DDBJ databases">
        <title>Complete genome of Colwellia sp. NB097-1, a psychrophile bacterium ioslated from Bering Sea.</title>
        <authorList>
            <person name="Chen X."/>
        </authorList>
    </citation>
    <scope>NUCLEOTIDE SEQUENCE [LARGE SCALE GENOMIC DNA]</scope>
    <source>
        <strain evidence="3 4">NB097-1</strain>
    </source>
</reference>